<dbReference type="InterPro" id="IPR031922">
    <property type="entry name" value="Pesticin_C"/>
</dbReference>
<dbReference type="GO" id="GO:0031640">
    <property type="term" value="P:killing of cells of another organism"/>
    <property type="evidence" value="ECO:0007669"/>
    <property type="project" value="UniProtKB-KW"/>
</dbReference>
<reference evidence="4" key="1">
    <citation type="journal article" date="2015" name="Front. Microbiol.">
        <title>Combining genomic sequencing methods to explore viral diversity and reveal potential virus-host interactions.</title>
        <authorList>
            <person name="Chow C.E."/>
            <person name="Winget D.M."/>
            <person name="White R.A.III."/>
            <person name="Hallam S.J."/>
            <person name="Suttle C.A."/>
        </authorList>
    </citation>
    <scope>NUCLEOTIDE SEQUENCE</scope>
    <source>
        <strain evidence="4">Oxic1_11</strain>
    </source>
</reference>
<keyword evidence="2" id="KW-0081">Bacteriolytic enzyme</keyword>
<accession>A0A0F7LBL1</accession>
<organism evidence="4">
    <name type="scientific">uncultured marine virus</name>
    <dbReference type="NCBI Taxonomy" id="186617"/>
    <lineage>
        <taxon>Viruses</taxon>
        <taxon>environmental samples</taxon>
    </lineage>
</organism>
<keyword evidence="1" id="KW-0929">Antimicrobial</keyword>
<name>A0A0F7LBL1_9VIRU</name>
<dbReference type="SUPFAM" id="SSF53955">
    <property type="entry name" value="Lysozyme-like"/>
    <property type="match status" value="1"/>
</dbReference>
<sequence length="1375" mass="153774">MPTPLNEETLSFFEKIQKETTAVEPVNSGLITNPDKEDFNYWNKAGSLTLSAAQGVVNAVEEQGDFLDENIVPLGGLEFGDGDGKVTFKDFIPKYVSPKKWKEGGYSQERNLPVFHKPEGIGENLTEGAARFVTGFIGPSKFFKAAGLGGSITKVGLRGMAAGAVTDLTVFDPAEGRLSDMLVEFDSQVLNNAVTQYLATDEDDTEMEGRVKNVLEGMLIGGPLEILFGIKAFKKAKKTKDFAEKEKIYKDAGEAIESIKKGKKTKKVKQAIFDGNEAINAKKAVKALRVGQKEAKKETESFIKSILNTKSFKNADQVLKTIDDVSESFDDITVDYLQNDVLRNDTAEELAKLLSRDKAEVLKSITKDKEFSKQGTVRMLAAKQILQEIATTLEQVSTKYLDEFGDNVKNWTKESQLEVGQLGAVLRDTVVALKDQIRGAARMTQAGRIKVARSEGKVLDVEEMANIIKRFDGNAAVIAKNIKNKKPAEVINSVAKTKYQRSVEVFNSLYINSLLSGVYTHAINMKSGLYEAFIRPIEQIGGGVVRADARAIQLGFAQWKGMVMSMGDTMKAVGLSLKQGDAILDPLRRTQDNLQIVGGKAVRPISGSNLGFEGGVGTAIDWVGRLVELPTRLLMTGDELLKQMNYRGRLLTNALDNTMERGLSITSKEGKANIDRIFKEGFDKNGMANVKDNPINADALEYSRVSSYTNTLQNGSYLNWGSKIQKFLNNAPELRFLAPFIRTPTNLWRHFGNRFPLQMPGTRLMTKQNRDLWNSGDRRARAEVLGRQMIGISATMYGVSLAMENIEDKDGNSYPKITGSGPTDFRIKKQWLQLGWQPYSIARKNEDGTITYVQYNRMDPRFFILGIIADLKENIVNINDKQKEEIFSAAALTVFKNVTNKTYLRGISDALDLISSPTENKFNVFFGGVVGNAIPYTGFRRQGIPGITEPDQIAYEARGFMDRILSTIGLGEKYLEPKRDLLTGEPIEKTPNALYINPDGIASFSFWFQGPSLVGRKVDVKENRVLLEITTLRIPLQEPNKVQYKTINFTKIFNKDSKQSAYDYWTENIGKIKDSQGDTLMEKLEKEINSRDYKLRQEGNATIEGGKELTLKLIFNGYKQLAYYDMLKKYPQAMNDIKSVLKKQGEMLGKSKDEDIDDTRDLLPFDGIKDSFFFSLMSKAEAAEVDIESAQFKNVNFNFIKEQEGGDSLKGYIVKGFDKSGVTVGVGFDLGQYNANELSGLPDSITDKLKPYLGLKGENAKKRLNEIPLKITQKESDIINKFIKTKILTKLKEDWEKSSSDISFDELSTEQATAVANIAFQYGNTKILSFDFWEYATNNEWGKVYKELMDFRDKSESINKRHKKTGKYLKGFLDK</sequence>
<dbReference type="Pfam" id="PF16754">
    <property type="entry name" value="Pesticin"/>
    <property type="match status" value="1"/>
</dbReference>
<evidence type="ECO:0000259" key="3">
    <source>
        <dbReference type="Pfam" id="PF16754"/>
    </source>
</evidence>
<dbReference type="GO" id="GO:0042742">
    <property type="term" value="P:defense response to bacterium"/>
    <property type="evidence" value="ECO:0007669"/>
    <property type="project" value="UniProtKB-KW"/>
</dbReference>
<dbReference type="GO" id="GO:0003796">
    <property type="term" value="F:lysozyme activity"/>
    <property type="evidence" value="ECO:0007669"/>
    <property type="project" value="InterPro"/>
</dbReference>
<dbReference type="CDD" id="cd16902">
    <property type="entry name" value="pesticin_lyz"/>
    <property type="match status" value="1"/>
</dbReference>
<dbReference type="Gene3D" id="1.10.530.40">
    <property type="match status" value="1"/>
</dbReference>
<dbReference type="InterPro" id="IPR023346">
    <property type="entry name" value="Lysozyme-like_dom_sf"/>
</dbReference>
<dbReference type="EMBL" id="KR029606">
    <property type="protein sequence ID" value="AKH48611.1"/>
    <property type="molecule type" value="Genomic_DNA"/>
</dbReference>
<dbReference type="InterPro" id="IPR023347">
    <property type="entry name" value="Lysozyme_dom_sf"/>
</dbReference>
<reference evidence="4" key="2">
    <citation type="submission" date="2015-03" db="EMBL/GenBank/DDBJ databases">
        <authorList>
            <person name="Chow C.-E.T."/>
            <person name="Winget D.M."/>
            <person name="White R.A.III."/>
            <person name="Hallam S.J."/>
            <person name="Suttle C.A."/>
        </authorList>
    </citation>
    <scope>NUCLEOTIDE SEQUENCE</scope>
    <source>
        <strain evidence="4">Oxic1_11</strain>
    </source>
</reference>
<protein>
    <recommendedName>
        <fullName evidence="3">Pesticin C-terminal domain-containing protein</fullName>
    </recommendedName>
</protein>
<proteinExistence type="predicted"/>
<evidence type="ECO:0000313" key="4">
    <source>
        <dbReference type="EMBL" id="AKH48611.1"/>
    </source>
</evidence>
<feature type="domain" description="Pesticin C-terminal" evidence="3">
    <location>
        <begin position="1194"/>
        <end position="1341"/>
    </location>
</feature>
<evidence type="ECO:0000256" key="2">
    <source>
        <dbReference type="ARBA" id="ARBA00022638"/>
    </source>
</evidence>
<evidence type="ECO:0000256" key="1">
    <source>
        <dbReference type="ARBA" id="ARBA00022529"/>
    </source>
</evidence>